<reference evidence="1 2" key="1">
    <citation type="journal article" date="2016" name="Appl. Microbiol. Biotechnol.">
        <title>Characterization of T-DNA insertion mutants with decreased virulence in the entomopathogenic fungus Beauveria bassiana JEF-007.</title>
        <authorList>
            <person name="Kim S."/>
            <person name="Lee S.J."/>
            <person name="Nai Y.S."/>
            <person name="Yu J.S."/>
            <person name="Lee M.R."/>
            <person name="Yang Y.T."/>
            <person name="Kim J.S."/>
        </authorList>
    </citation>
    <scope>NUCLEOTIDE SEQUENCE [LARGE SCALE GENOMIC DNA]</scope>
    <source>
        <strain evidence="1 2">JEF-007</strain>
    </source>
</reference>
<protein>
    <submittedName>
        <fullName evidence="1">Uncharacterized protein</fullName>
    </submittedName>
</protein>
<evidence type="ECO:0000313" key="1">
    <source>
        <dbReference type="EMBL" id="PMB67031.1"/>
    </source>
</evidence>
<dbReference type="EMBL" id="MRVG01000007">
    <property type="protein sequence ID" value="PMB67031.1"/>
    <property type="molecule type" value="Genomic_DNA"/>
</dbReference>
<dbReference type="Proteomes" id="UP000235728">
    <property type="component" value="Unassembled WGS sequence"/>
</dbReference>
<evidence type="ECO:0000313" key="2">
    <source>
        <dbReference type="Proteomes" id="UP000235728"/>
    </source>
</evidence>
<sequence>MPDARPARGHAYGRARLDMDEGRAVAPRAQPAADHVGRRGECESYVHASTMSHITEGCDKQSRSAKNLSCYYKRQGTELPSK</sequence>
<proteinExistence type="predicted"/>
<name>A0A2N6NIE3_BEABA</name>
<dbReference type="AlphaFoldDB" id="A0A2N6NIE3"/>
<organism evidence="1 2">
    <name type="scientific">Beauveria bassiana</name>
    <name type="common">White muscardine disease fungus</name>
    <name type="synonym">Tritirachium shiotae</name>
    <dbReference type="NCBI Taxonomy" id="176275"/>
    <lineage>
        <taxon>Eukaryota</taxon>
        <taxon>Fungi</taxon>
        <taxon>Dikarya</taxon>
        <taxon>Ascomycota</taxon>
        <taxon>Pezizomycotina</taxon>
        <taxon>Sordariomycetes</taxon>
        <taxon>Hypocreomycetidae</taxon>
        <taxon>Hypocreales</taxon>
        <taxon>Cordycipitaceae</taxon>
        <taxon>Beauveria</taxon>
    </lineage>
</organism>
<gene>
    <name evidence="1" type="ORF">BM221_006693</name>
</gene>
<accession>A0A2N6NIE3</accession>
<comment type="caution">
    <text evidence="1">The sequence shown here is derived from an EMBL/GenBank/DDBJ whole genome shotgun (WGS) entry which is preliminary data.</text>
</comment>